<proteinExistence type="predicted"/>
<dbReference type="GO" id="GO:0016020">
    <property type="term" value="C:membrane"/>
    <property type="evidence" value="ECO:0007669"/>
    <property type="project" value="InterPro"/>
</dbReference>
<dbReference type="Pfam" id="PF14102">
    <property type="entry name" value="Caps_synth_CapC"/>
    <property type="match status" value="1"/>
</dbReference>
<reference evidence="3 4" key="2">
    <citation type="submission" date="2024-05" db="EMBL/GenBank/DDBJ databases">
        <authorList>
            <person name="Chen Y."/>
            <person name="Shah S."/>
            <person name="Dougan E. K."/>
            <person name="Thang M."/>
            <person name="Chan C."/>
        </authorList>
    </citation>
    <scope>NUCLEOTIDE SEQUENCE [LARGE SCALE GENOMIC DNA]</scope>
</reference>
<dbReference type="PRINTS" id="PR01759">
    <property type="entry name" value="CAPSULEPROTC"/>
</dbReference>
<protein>
    <submittedName>
        <fullName evidence="3">PGA biosynthesis protein CapC</fullName>
    </submittedName>
</protein>
<gene>
    <name evidence="2" type="ORF">C1SCF055_LOCUS640</name>
</gene>
<dbReference type="NCBIfam" id="TIGR04011">
    <property type="entry name" value="poly_gGlu_PgsC"/>
    <property type="match status" value="1"/>
</dbReference>
<dbReference type="NCBIfam" id="TIGR04332">
    <property type="entry name" value="gamma_Glu_sys"/>
    <property type="match status" value="1"/>
</dbReference>
<name>A0A9P1FES8_9DINO</name>
<organism evidence="2">
    <name type="scientific">Cladocopium goreaui</name>
    <dbReference type="NCBI Taxonomy" id="2562237"/>
    <lineage>
        <taxon>Eukaryota</taxon>
        <taxon>Sar</taxon>
        <taxon>Alveolata</taxon>
        <taxon>Dinophyceae</taxon>
        <taxon>Suessiales</taxon>
        <taxon>Symbiodiniaceae</taxon>
        <taxon>Cladocopium</taxon>
    </lineage>
</organism>
<feature type="transmembrane region" description="Helical" evidence="1">
    <location>
        <begin position="45"/>
        <end position="67"/>
    </location>
</feature>
<keyword evidence="1" id="KW-0472">Membrane</keyword>
<dbReference type="Proteomes" id="UP001152797">
    <property type="component" value="Unassembled WGS sequence"/>
</dbReference>
<comment type="caution">
    <text evidence="2">The sequence shown here is derived from an EMBL/GenBank/DDBJ whole genome shotgun (WGS) entry which is preliminary data.</text>
</comment>
<dbReference type="EMBL" id="CAMXCT020000001">
    <property type="protein sequence ID" value="CAL1125425.1"/>
    <property type="molecule type" value="Genomic_DNA"/>
</dbReference>
<feature type="transmembrane region" description="Helical" evidence="1">
    <location>
        <begin position="74"/>
        <end position="92"/>
    </location>
</feature>
<keyword evidence="1" id="KW-0812">Transmembrane</keyword>
<evidence type="ECO:0000313" key="4">
    <source>
        <dbReference type="Proteomes" id="UP001152797"/>
    </source>
</evidence>
<evidence type="ECO:0000256" key="1">
    <source>
        <dbReference type="SAM" id="Phobius"/>
    </source>
</evidence>
<feature type="transmembrane region" description="Helical" evidence="1">
    <location>
        <begin position="98"/>
        <end position="121"/>
    </location>
</feature>
<sequence length="531" mass="56206">MDSLTVAIGLGLVVSLLFTEAFGLAAGGMIVPGYFALQFGRPLDIVLTLLVAALTYLAVFGISKVAIVYGRRRIVLMLLMGFILSQTVRVMIGEVPAFNSPTGSCIAVIGYLVPGLIALWFDRQGLLETLGTVLTASAVVRLCLIVLAVEAGILAIGLLAVGGTLAIEWFPISRNTTQRDQKLAAAQLAQQSMQTIREARLNRGHQIDTRFDPTSSGMIGEAMSPVTSLPSHLEAKQTSVNPNFAAAVVDMLTDAGVKSGDVVAVGYTGSFPAFNTCVCAAMETLGVEPLVIHSAASSQFGANCPDMMWLDMEAALHEAGLISFRSQAATLGGFGDRARGMSDESKTMLQDAITRNDVALLEISSLQDSIDQRMEIYTKLANSRPIAAYINVGGGAASIHGSKGREAFGAGLSEEYTGDNSEVDCVASRFANSSVPVIHVGNAVQLAAHFGLPVAPQQTPQLGVGSVYANANATRLLAGILLAIIAVCMRTYLWSDLWVRLSTRVKSLRKRSATHPQPLRIATPSHAELMV</sequence>
<keyword evidence="1" id="KW-1133">Transmembrane helix</keyword>
<evidence type="ECO:0000313" key="2">
    <source>
        <dbReference type="EMBL" id="CAI3972050.1"/>
    </source>
</evidence>
<dbReference type="EMBL" id="CAMXCT010000001">
    <property type="protein sequence ID" value="CAI3972050.1"/>
    <property type="molecule type" value="Genomic_DNA"/>
</dbReference>
<accession>A0A9P1FES8</accession>
<dbReference type="EMBL" id="CAMXCT030000001">
    <property type="protein sequence ID" value="CAL4759362.1"/>
    <property type="molecule type" value="Genomic_DNA"/>
</dbReference>
<dbReference type="InterPro" id="IPR008338">
    <property type="entry name" value="Capsule_biosynth_CapC"/>
</dbReference>
<dbReference type="AlphaFoldDB" id="A0A9P1FES8"/>
<dbReference type="InterPro" id="IPR027602">
    <property type="entry name" value="PGA_system"/>
</dbReference>
<dbReference type="GO" id="GO:0045227">
    <property type="term" value="P:capsule polysaccharide biosynthetic process"/>
    <property type="evidence" value="ECO:0007669"/>
    <property type="project" value="InterPro"/>
</dbReference>
<evidence type="ECO:0000313" key="3">
    <source>
        <dbReference type="EMBL" id="CAL4759362.1"/>
    </source>
</evidence>
<reference evidence="2" key="1">
    <citation type="submission" date="2022-10" db="EMBL/GenBank/DDBJ databases">
        <authorList>
            <person name="Chen Y."/>
            <person name="Dougan E. K."/>
            <person name="Chan C."/>
            <person name="Rhodes N."/>
            <person name="Thang M."/>
        </authorList>
    </citation>
    <scope>NUCLEOTIDE SEQUENCE</scope>
</reference>
<feature type="transmembrane region" description="Helical" evidence="1">
    <location>
        <begin position="142"/>
        <end position="170"/>
    </location>
</feature>
<keyword evidence="4" id="KW-1185">Reference proteome</keyword>